<evidence type="ECO:0000313" key="4">
    <source>
        <dbReference type="Proteomes" id="UP000006377"/>
    </source>
</evidence>
<dbReference type="GO" id="GO:0003677">
    <property type="term" value="F:DNA binding"/>
    <property type="evidence" value="ECO:0007669"/>
    <property type="project" value="InterPro"/>
</dbReference>
<evidence type="ECO:0000259" key="2">
    <source>
        <dbReference type="Pfam" id="PF01272"/>
    </source>
</evidence>
<dbReference type="Proteomes" id="UP000006377">
    <property type="component" value="Chromosome"/>
</dbReference>
<dbReference type="InterPro" id="IPR001437">
    <property type="entry name" value="Tscrpt_elong_fac_GreA/B_C"/>
</dbReference>
<accession>A7HXN3</accession>
<name>A7HXN3_PARL1</name>
<dbReference type="Gene3D" id="3.10.50.30">
    <property type="entry name" value="Transcription elongation factor, GreA/GreB, C-terminal domain"/>
    <property type="match status" value="1"/>
</dbReference>
<keyword evidence="4" id="KW-1185">Reference proteome</keyword>
<dbReference type="AlphaFoldDB" id="A7HXN3"/>
<evidence type="ECO:0000256" key="1">
    <source>
        <dbReference type="SAM" id="MobiDB-lite"/>
    </source>
</evidence>
<organism evidence="3 4">
    <name type="scientific">Parvibaculum lavamentivorans (strain DS-1 / DSM 13023 / NCIMB 13966)</name>
    <dbReference type="NCBI Taxonomy" id="402881"/>
    <lineage>
        <taxon>Bacteria</taxon>
        <taxon>Pseudomonadati</taxon>
        <taxon>Pseudomonadota</taxon>
        <taxon>Alphaproteobacteria</taxon>
        <taxon>Hyphomicrobiales</taxon>
        <taxon>Parvibaculaceae</taxon>
        <taxon>Parvibaculum</taxon>
    </lineage>
</organism>
<feature type="region of interest" description="Disordered" evidence="1">
    <location>
        <begin position="152"/>
        <end position="171"/>
    </location>
</feature>
<dbReference type="GO" id="GO:0003746">
    <property type="term" value="F:translation elongation factor activity"/>
    <property type="evidence" value="ECO:0007669"/>
    <property type="project" value="UniProtKB-KW"/>
</dbReference>
<dbReference type="SUPFAM" id="SSF54534">
    <property type="entry name" value="FKBP-like"/>
    <property type="match status" value="1"/>
</dbReference>
<keyword evidence="3" id="KW-0251">Elongation factor</keyword>
<dbReference type="EMBL" id="CP000774">
    <property type="protein sequence ID" value="ABS64666.1"/>
    <property type="molecule type" value="Genomic_DNA"/>
</dbReference>
<feature type="domain" description="Transcription elongation factor GreA/GreB C-terminal" evidence="2">
    <location>
        <begin position="71"/>
        <end position="143"/>
    </location>
</feature>
<dbReference type="InterPro" id="IPR036953">
    <property type="entry name" value="GreA/GreB_C_sf"/>
</dbReference>
<sequence length="171" mass="19131">MSTHKGGASRPQLILAATPPPEQRPLLTRHDFARLELACFEQLDLLNPMQPFVRAKLEEARIVSGNEIAETVATLGSIVRYRIEDRMLERRLLQLDNRHAPNGQYLSVLTPIGLALLGRSTGDLCEAELFNGAKLTIRIALIEHQPEAEIRRRVKSRQQDELPDDPGPEAA</sequence>
<evidence type="ECO:0000313" key="3">
    <source>
        <dbReference type="EMBL" id="ABS64666.1"/>
    </source>
</evidence>
<feature type="compositionally biased region" description="Acidic residues" evidence="1">
    <location>
        <begin position="161"/>
        <end position="171"/>
    </location>
</feature>
<dbReference type="eggNOG" id="COG0782">
    <property type="taxonomic scope" value="Bacteria"/>
</dbReference>
<dbReference type="GO" id="GO:0032784">
    <property type="term" value="P:regulation of DNA-templated transcription elongation"/>
    <property type="evidence" value="ECO:0007669"/>
    <property type="project" value="InterPro"/>
</dbReference>
<dbReference type="HOGENOM" id="CLU_1561430_0_0_5"/>
<keyword evidence="3" id="KW-0648">Protein biosynthesis</keyword>
<dbReference type="KEGG" id="pla:Plav_3059"/>
<proteinExistence type="predicted"/>
<gene>
    <name evidence="3" type="ordered locus">Plav_3059</name>
</gene>
<dbReference type="RefSeq" id="WP_012111987.1">
    <property type="nucleotide sequence ID" value="NC_009719.1"/>
</dbReference>
<dbReference type="Pfam" id="PF01272">
    <property type="entry name" value="GreA_GreB"/>
    <property type="match status" value="1"/>
</dbReference>
<feature type="region of interest" description="Disordered" evidence="1">
    <location>
        <begin position="1"/>
        <end position="20"/>
    </location>
</feature>
<dbReference type="STRING" id="402881.Plav_3059"/>
<protein>
    <submittedName>
        <fullName evidence="3">GreA/GreB family elongation factor</fullName>
    </submittedName>
</protein>
<reference evidence="3 4" key="1">
    <citation type="journal article" date="2011" name="Stand. Genomic Sci.">
        <title>Complete genome sequence of Parvibaculum lavamentivorans type strain (DS-1(T)).</title>
        <authorList>
            <person name="Schleheck D."/>
            <person name="Weiss M."/>
            <person name="Pitluck S."/>
            <person name="Bruce D."/>
            <person name="Land M.L."/>
            <person name="Han S."/>
            <person name="Saunders E."/>
            <person name="Tapia R."/>
            <person name="Detter C."/>
            <person name="Brettin T."/>
            <person name="Han J."/>
            <person name="Woyke T."/>
            <person name="Goodwin L."/>
            <person name="Pennacchio L."/>
            <person name="Nolan M."/>
            <person name="Cook A.M."/>
            <person name="Kjelleberg S."/>
            <person name="Thomas T."/>
        </authorList>
    </citation>
    <scope>NUCLEOTIDE SEQUENCE [LARGE SCALE GENOMIC DNA]</scope>
    <source>
        <strain evidence="4">DS-1 / DSM 13023 / NCIMB 13966</strain>
    </source>
</reference>